<comment type="cofactor">
    <cofactor evidence="1 13">
        <name>Mg(2+)</name>
        <dbReference type="ChEBI" id="CHEBI:18420"/>
    </cofactor>
</comment>
<evidence type="ECO:0000256" key="4">
    <source>
        <dbReference type="ARBA" id="ARBA00010763"/>
    </source>
</evidence>
<evidence type="ECO:0000256" key="13">
    <source>
        <dbReference type="RuleBase" id="RU365090"/>
    </source>
</evidence>
<evidence type="ECO:0000256" key="7">
    <source>
        <dbReference type="ARBA" id="ARBA00022505"/>
    </source>
</evidence>
<dbReference type="UniPathway" id="UPA00344"/>
<dbReference type="OrthoDB" id="9804758at2"/>
<dbReference type="GO" id="GO:0061599">
    <property type="term" value="F:molybdopterin molybdotransferase activity"/>
    <property type="evidence" value="ECO:0007669"/>
    <property type="project" value="UniProtKB-UniRule"/>
</dbReference>
<dbReference type="eggNOG" id="COG0303">
    <property type="taxonomic scope" value="Bacteria"/>
</dbReference>
<dbReference type="Gene3D" id="3.90.105.10">
    <property type="entry name" value="Molybdopterin biosynthesis moea protein, domain 2"/>
    <property type="match status" value="1"/>
</dbReference>
<dbReference type="SUPFAM" id="SSF63882">
    <property type="entry name" value="MoeA N-terminal region -like"/>
    <property type="match status" value="1"/>
</dbReference>
<dbReference type="FunFam" id="3.40.980.10:FF:000004">
    <property type="entry name" value="Molybdopterin molybdenumtransferase"/>
    <property type="match status" value="1"/>
</dbReference>
<evidence type="ECO:0000256" key="1">
    <source>
        <dbReference type="ARBA" id="ARBA00001946"/>
    </source>
</evidence>
<evidence type="ECO:0000259" key="14">
    <source>
        <dbReference type="SMART" id="SM00852"/>
    </source>
</evidence>
<dbReference type="NCBIfam" id="TIGR00177">
    <property type="entry name" value="molyb_syn"/>
    <property type="match status" value="1"/>
</dbReference>
<dbReference type="Gene3D" id="3.40.980.10">
    <property type="entry name" value="MoaB/Mog-like domain"/>
    <property type="match status" value="1"/>
</dbReference>
<evidence type="ECO:0000256" key="12">
    <source>
        <dbReference type="ARBA" id="ARBA00047317"/>
    </source>
</evidence>
<dbReference type="InterPro" id="IPR036135">
    <property type="entry name" value="MoeA_linker/N_sf"/>
</dbReference>
<dbReference type="GO" id="GO:0006777">
    <property type="term" value="P:Mo-molybdopterin cofactor biosynthetic process"/>
    <property type="evidence" value="ECO:0007669"/>
    <property type="project" value="UniProtKB-UniRule"/>
</dbReference>
<dbReference type="SUPFAM" id="SSF53218">
    <property type="entry name" value="Molybdenum cofactor biosynthesis proteins"/>
    <property type="match status" value="1"/>
</dbReference>
<evidence type="ECO:0000256" key="9">
    <source>
        <dbReference type="ARBA" id="ARBA00022723"/>
    </source>
</evidence>
<evidence type="ECO:0000256" key="3">
    <source>
        <dbReference type="ARBA" id="ARBA00005046"/>
    </source>
</evidence>
<keyword evidence="16" id="KW-1185">Reference proteome</keyword>
<dbReference type="GO" id="GO:0005829">
    <property type="term" value="C:cytosol"/>
    <property type="evidence" value="ECO:0007669"/>
    <property type="project" value="TreeGrafter"/>
</dbReference>
<dbReference type="EMBL" id="AFGF01000066">
    <property type="protein sequence ID" value="EGO64299.1"/>
    <property type="molecule type" value="Genomic_DNA"/>
</dbReference>
<feature type="domain" description="MoaB/Mog" evidence="14">
    <location>
        <begin position="180"/>
        <end position="317"/>
    </location>
</feature>
<evidence type="ECO:0000313" key="16">
    <source>
        <dbReference type="Proteomes" id="UP000003240"/>
    </source>
</evidence>
<sequence length="407" mass="42804">MTIQLEAAQKMLLDMVQTLGTEVLPLAQCSQRVLAETVTAELNFPPFDRSPLDGYAVIAADVQAARPDSPVVLRQIDMIAAGSVSRAVITSGTACRIMTGAPLPSGATGVVRVEDTDFADGMVRIFAGGGIDQNICRAGEEIAAGEEVIQAGTVINAGVMGMLAVLGKACPLVYKKPKVSLLATGSELVSPDMPLAPGKIRNSNSYMLSGQVENAGGRPAFLGQARDEVEAIASVIAAAPACDMTITTGGASVGDYDLIGEVFARLGIDILFEKVSIKPGMPVLAGVKSGKMFIGLSGNPAAASISFETLIRPVLLKMGGRQRWQRPKIRATLARDFCKSSEARRFVWAYWWQDGKAMLVEPLHYQGNGMLKSAMGANCLIVIPTGTPPLASGSEVDIELLAEGVVR</sequence>
<dbReference type="InterPro" id="IPR036688">
    <property type="entry name" value="MoeA_C_domain_IV_sf"/>
</dbReference>
<evidence type="ECO:0000256" key="11">
    <source>
        <dbReference type="ARBA" id="ARBA00023150"/>
    </source>
</evidence>
<evidence type="ECO:0000313" key="15">
    <source>
        <dbReference type="EMBL" id="EGO64299.1"/>
    </source>
</evidence>
<dbReference type="SMART" id="SM00852">
    <property type="entry name" value="MoCF_biosynth"/>
    <property type="match status" value="1"/>
</dbReference>
<dbReference type="InterPro" id="IPR005111">
    <property type="entry name" value="MoeA_C_domain_IV"/>
</dbReference>
<name>F7NI67_9FIRM</name>
<dbReference type="Pfam" id="PF00994">
    <property type="entry name" value="MoCF_biosynth"/>
    <property type="match status" value="1"/>
</dbReference>
<keyword evidence="8 13" id="KW-0808">Transferase</keyword>
<evidence type="ECO:0000256" key="6">
    <source>
        <dbReference type="ARBA" id="ARBA00021108"/>
    </source>
</evidence>
<dbReference type="Pfam" id="PF03454">
    <property type="entry name" value="MoeA_C"/>
    <property type="match status" value="1"/>
</dbReference>
<comment type="catalytic activity">
    <reaction evidence="12">
        <text>adenylyl-molybdopterin + molybdate = Mo-molybdopterin + AMP + H(+)</text>
        <dbReference type="Rhea" id="RHEA:35047"/>
        <dbReference type="ChEBI" id="CHEBI:15378"/>
        <dbReference type="ChEBI" id="CHEBI:36264"/>
        <dbReference type="ChEBI" id="CHEBI:62727"/>
        <dbReference type="ChEBI" id="CHEBI:71302"/>
        <dbReference type="ChEBI" id="CHEBI:456215"/>
        <dbReference type="EC" id="2.10.1.1"/>
    </reaction>
</comment>
<dbReference type="InterPro" id="IPR005110">
    <property type="entry name" value="MoeA_linker/N"/>
</dbReference>
<accession>F7NI67</accession>
<dbReference type="RefSeq" id="WP_004094767.1">
    <property type="nucleotide sequence ID" value="NZ_AFGF01000066.1"/>
</dbReference>
<dbReference type="GO" id="GO:0046872">
    <property type="term" value="F:metal ion binding"/>
    <property type="evidence" value="ECO:0007669"/>
    <property type="project" value="UniProtKB-UniRule"/>
</dbReference>
<dbReference type="Pfam" id="PF03453">
    <property type="entry name" value="MoeA_N"/>
    <property type="match status" value="1"/>
</dbReference>
<comment type="caution">
    <text evidence="15">The sequence shown here is derived from an EMBL/GenBank/DDBJ whole genome shotgun (WGS) entry which is preliminary data.</text>
</comment>
<protein>
    <recommendedName>
        <fullName evidence="6 13">Molybdopterin molybdenumtransferase</fullName>
        <ecNumber evidence="5 13">2.10.1.1</ecNumber>
    </recommendedName>
</protein>
<keyword evidence="10 13" id="KW-0460">Magnesium</keyword>
<keyword evidence="11 13" id="KW-0501">Molybdenum cofactor biosynthesis</keyword>
<dbReference type="Gene3D" id="2.170.190.11">
    <property type="entry name" value="Molybdopterin biosynthesis moea protein, domain 3"/>
    <property type="match status" value="1"/>
</dbReference>
<organism evidence="15 16">
    <name type="scientific">Acetonema longum DSM 6540</name>
    <dbReference type="NCBI Taxonomy" id="1009370"/>
    <lineage>
        <taxon>Bacteria</taxon>
        <taxon>Bacillati</taxon>
        <taxon>Bacillota</taxon>
        <taxon>Negativicutes</taxon>
        <taxon>Acetonemataceae</taxon>
        <taxon>Acetonema</taxon>
    </lineage>
</organism>
<evidence type="ECO:0000256" key="5">
    <source>
        <dbReference type="ARBA" id="ARBA00013269"/>
    </source>
</evidence>
<proteinExistence type="inferred from homology"/>
<dbReference type="SUPFAM" id="SSF63867">
    <property type="entry name" value="MoeA C-terminal domain-like"/>
    <property type="match status" value="1"/>
</dbReference>
<comment type="pathway">
    <text evidence="3 13">Cofactor biosynthesis; molybdopterin biosynthesis.</text>
</comment>
<evidence type="ECO:0000256" key="8">
    <source>
        <dbReference type="ARBA" id="ARBA00022679"/>
    </source>
</evidence>
<keyword evidence="9 13" id="KW-0479">Metal-binding</keyword>
<gene>
    <name evidence="15" type="ORF">ALO_08825</name>
</gene>
<dbReference type="Proteomes" id="UP000003240">
    <property type="component" value="Unassembled WGS sequence"/>
</dbReference>
<reference evidence="15 16" key="1">
    <citation type="journal article" date="2011" name="EMBO J.">
        <title>Structural diversity of bacterial flagellar motors.</title>
        <authorList>
            <person name="Chen S."/>
            <person name="Beeby M."/>
            <person name="Murphy G.E."/>
            <person name="Leadbetter J.R."/>
            <person name="Hendrixson D.R."/>
            <person name="Briegel A."/>
            <person name="Li Z."/>
            <person name="Shi J."/>
            <person name="Tocheva E.I."/>
            <person name="Muller A."/>
            <person name="Dobro M.J."/>
            <person name="Jensen G.J."/>
        </authorList>
    </citation>
    <scope>NUCLEOTIDE SEQUENCE [LARGE SCALE GENOMIC DNA]</scope>
    <source>
        <strain evidence="15 16">DSM 6540</strain>
    </source>
</reference>
<evidence type="ECO:0000256" key="2">
    <source>
        <dbReference type="ARBA" id="ARBA00002901"/>
    </source>
</evidence>
<dbReference type="Gene3D" id="2.40.340.10">
    <property type="entry name" value="MoeA, C-terminal, domain IV"/>
    <property type="match status" value="1"/>
</dbReference>
<comment type="similarity">
    <text evidence="4 13">Belongs to the MoeA family.</text>
</comment>
<dbReference type="PANTHER" id="PTHR10192">
    <property type="entry name" value="MOLYBDOPTERIN BIOSYNTHESIS PROTEIN"/>
    <property type="match status" value="1"/>
</dbReference>
<evidence type="ECO:0000256" key="10">
    <source>
        <dbReference type="ARBA" id="ARBA00022842"/>
    </source>
</evidence>
<dbReference type="PANTHER" id="PTHR10192:SF5">
    <property type="entry name" value="GEPHYRIN"/>
    <property type="match status" value="1"/>
</dbReference>
<dbReference type="CDD" id="cd00887">
    <property type="entry name" value="MoeA"/>
    <property type="match status" value="1"/>
</dbReference>
<comment type="function">
    <text evidence="2 13">Catalyzes the insertion of molybdate into adenylated molybdopterin with the concomitant release of AMP.</text>
</comment>
<dbReference type="InterPro" id="IPR036425">
    <property type="entry name" value="MoaB/Mog-like_dom_sf"/>
</dbReference>
<dbReference type="NCBIfam" id="NF045515">
    <property type="entry name" value="Glp_gephyrin"/>
    <property type="match status" value="1"/>
</dbReference>
<dbReference type="AlphaFoldDB" id="F7NI67"/>
<dbReference type="STRING" id="1009370.ALO_08825"/>
<dbReference type="InterPro" id="IPR001453">
    <property type="entry name" value="MoaB/Mog_dom"/>
</dbReference>
<dbReference type="EC" id="2.10.1.1" evidence="5 13"/>
<dbReference type="InterPro" id="IPR038987">
    <property type="entry name" value="MoeA-like"/>
</dbReference>
<keyword evidence="7 13" id="KW-0500">Molybdenum</keyword>